<feature type="transmembrane region" description="Helical" evidence="11">
    <location>
        <begin position="435"/>
        <end position="452"/>
    </location>
</feature>
<dbReference type="Pfam" id="PF02163">
    <property type="entry name" value="Peptidase_M50"/>
    <property type="match status" value="1"/>
</dbReference>
<keyword evidence="10 11" id="KW-0472">Membrane</keyword>
<keyword evidence="5 11" id="KW-0812">Transmembrane</keyword>
<comment type="subcellular location">
    <subcellularLocation>
        <location evidence="2">Membrane</location>
        <topology evidence="2">Multi-pass membrane protein</topology>
    </subcellularLocation>
</comment>
<evidence type="ECO:0000256" key="2">
    <source>
        <dbReference type="ARBA" id="ARBA00004141"/>
    </source>
</evidence>
<keyword evidence="15" id="KW-1185">Reference proteome</keyword>
<evidence type="ECO:0000313" key="14">
    <source>
        <dbReference type="EMBL" id="MDM8270961.1"/>
    </source>
</evidence>
<evidence type="ECO:0000256" key="1">
    <source>
        <dbReference type="ARBA" id="ARBA00001947"/>
    </source>
</evidence>
<dbReference type="Proteomes" id="UP001529256">
    <property type="component" value="Unassembled WGS sequence"/>
</dbReference>
<comment type="caution">
    <text evidence="14">The sequence shown here is derived from an EMBL/GenBank/DDBJ whole genome shotgun (WGS) entry which is preliminary data.</text>
</comment>
<feature type="transmembrane region" description="Helical" evidence="11">
    <location>
        <begin position="6"/>
        <end position="24"/>
    </location>
</feature>
<dbReference type="GO" id="GO:0008233">
    <property type="term" value="F:peptidase activity"/>
    <property type="evidence" value="ECO:0007669"/>
    <property type="project" value="UniProtKB-KW"/>
</dbReference>
<comment type="similarity">
    <text evidence="3">Belongs to the peptidase M50B family.</text>
</comment>
<dbReference type="InterPro" id="IPR004387">
    <property type="entry name" value="Pept_M50_Zn"/>
</dbReference>
<protein>
    <submittedName>
        <fullName evidence="14">Site-2 protease family protein</fullName>
    </submittedName>
</protein>
<evidence type="ECO:0000256" key="7">
    <source>
        <dbReference type="ARBA" id="ARBA00022833"/>
    </source>
</evidence>
<dbReference type="InterPro" id="IPR036034">
    <property type="entry name" value="PDZ_sf"/>
</dbReference>
<dbReference type="Pfam" id="PF17820">
    <property type="entry name" value="PDZ_6"/>
    <property type="match status" value="1"/>
</dbReference>
<keyword evidence="9" id="KW-0482">Metalloprotease</keyword>
<accession>A0ABT7V2Y5</accession>
<keyword evidence="7" id="KW-0862">Zinc</keyword>
<keyword evidence="8 11" id="KW-1133">Transmembrane helix</keyword>
<dbReference type="Gene3D" id="2.30.42.10">
    <property type="match status" value="1"/>
</dbReference>
<dbReference type="CDD" id="cd23081">
    <property type="entry name" value="cpPDZ_EcRseP-like"/>
    <property type="match status" value="1"/>
</dbReference>
<dbReference type="InterPro" id="IPR008915">
    <property type="entry name" value="Peptidase_M50"/>
</dbReference>
<feature type="domain" description="Peptidase M50" evidence="12">
    <location>
        <begin position="14"/>
        <end position="446"/>
    </location>
</feature>
<sequence>MSSVLSVFSAVFWGVLVLSVLVFLHEGGHYLAARAFRVRATEFFLGLPCRWKLSRKSRKVGTEFGVTPFLLGGYTQICGMVPAEDDLLAPALDLVMRSGRITAARVAEELGVEVDRAYETLALLCDWASIRPYYDPELGETPNQKNYPAAFETLERDANHLTEYDREHDFLLPGSTPAGAPHETGMEPEEFLALERSRTYLGAGFLKRVAMLAAGPLVNIALAFLIVTAAFMIRGVDYIPNVSTIGGVEEGSPAAAAGLEGNDTIVAVGDEAVSTWEELVLALQPYLESGTDFELTFQRDGAERTVTIDLPDGEETSALGISSQPYQTYHPGFVEAAQATLSYAGEAASYVAQLLVPTRTMEILDQSSSIVGISAMAAEAASSGLYTLMMFAAAISMSLGFMNLLPIPPFDGGKILIEVIQLVIRRPLSVRAQNALSYIGVAFMVFVFVVVLKNDIFRFVIG</sequence>
<evidence type="ECO:0000256" key="10">
    <source>
        <dbReference type="ARBA" id="ARBA00023136"/>
    </source>
</evidence>
<dbReference type="GO" id="GO:0006508">
    <property type="term" value="P:proteolysis"/>
    <property type="evidence" value="ECO:0007669"/>
    <property type="project" value="UniProtKB-KW"/>
</dbReference>
<evidence type="ECO:0000256" key="4">
    <source>
        <dbReference type="ARBA" id="ARBA00022670"/>
    </source>
</evidence>
<dbReference type="InterPro" id="IPR041489">
    <property type="entry name" value="PDZ_6"/>
</dbReference>
<evidence type="ECO:0000256" key="8">
    <source>
        <dbReference type="ARBA" id="ARBA00022989"/>
    </source>
</evidence>
<dbReference type="EMBL" id="JAUDEA010000005">
    <property type="protein sequence ID" value="MDM8270961.1"/>
    <property type="molecule type" value="Genomic_DNA"/>
</dbReference>
<comment type="cofactor">
    <cofactor evidence="1">
        <name>Zn(2+)</name>
        <dbReference type="ChEBI" id="CHEBI:29105"/>
    </cofactor>
</comment>
<dbReference type="SUPFAM" id="SSF50156">
    <property type="entry name" value="PDZ domain-like"/>
    <property type="match status" value="1"/>
</dbReference>
<feature type="domain" description="PDZ" evidence="13">
    <location>
        <begin position="245"/>
        <end position="298"/>
    </location>
</feature>
<feature type="transmembrane region" description="Helical" evidence="11">
    <location>
        <begin position="209"/>
        <end position="233"/>
    </location>
</feature>
<dbReference type="PANTHER" id="PTHR42837:SF2">
    <property type="entry name" value="MEMBRANE METALLOPROTEASE ARASP2, CHLOROPLASTIC-RELATED"/>
    <property type="match status" value="1"/>
</dbReference>
<evidence type="ECO:0000256" key="3">
    <source>
        <dbReference type="ARBA" id="ARBA00007931"/>
    </source>
</evidence>
<evidence type="ECO:0000256" key="11">
    <source>
        <dbReference type="SAM" id="Phobius"/>
    </source>
</evidence>
<reference evidence="15" key="1">
    <citation type="submission" date="2023-06" db="EMBL/GenBank/DDBJ databases">
        <title>Identification and characterization of horizontal gene transfer across gut microbiota members of farm animals based on homology search.</title>
        <authorList>
            <person name="Zeman M."/>
            <person name="Kubasova T."/>
            <person name="Jahodarova E."/>
            <person name="Nykrynova M."/>
            <person name="Rychlik I."/>
        </authorList>
    </citation>
    <scope>NUCLEOTIDE SEQUENCE [LARGE SCALE GENOMIC DNA]</scope>
    <source>
        <strain evidence="15">153_Feed</strain>
    </source>
</reference>
<feature type="transmembrane region" description="Helical" evidence="11">
    <location>
        <begin position="385"/>
        <end position="405"/>
    </location>
</feature>
<reference evidence="14 15" key="2">
    <citation type="submission" date="2023-06" db="EMBL/GenBank/DDBJ databases">
        <title>Identification and characterization of horizontal gene transfer across gut microbiota members of farm animals based on homology search.</title>
        <authorList>
            <person name="Schwarzerova J."/>
            <person name="Nykrynova M."/>
            <person name="Jureckova K."/>
            <person name="Cejkova D."/>
            <person name="Rychlik I."/>
        </authorList>
    </citation>
    <scope>NUCLEOTIDE SEQUENCE [LARGE SCALE GENOMIC DNA]</scope>
    <source>
        <strain evidence="14 15">153_Feed</strain>
    </source>
</reference>
<keyword evidence="4 14" id="KW-0645">Protease</keyword>
<evidence type="ECO:0000256" key="9">
    <source>
        <dbReference type="ARBA" id="ARBA00023049"/>
    </source>
</evidence>
<gene>
    <name evidence="14" type="ORF">QUW25_04640</name>
</gene>
<name>A0ABT7V2Y5_9ACTN</name>
<organism evidence="14 15">
    <name type="scientific">Thermophilibacter provencensis</name>
    <dbReference type="NCBI Taxonomy" id="1852386"/>
    <lineage>
        <taxon>Bacteria</taxon>
        <taxon>Bacillati</taxon>
        <taxon>Actinomycetota</taxon>
        <taxon>Coriobacteriia</taxon>
        <taxon>Coriobacteriales</taxon>
        <taxon>Atopobiaceae</taxon>
        <taxon>Thermophilibacter</taxon>
    </lineage>
</organism>
<dbReference type="PANTHER" id="PTHR42837">
    <property type="entry name" value="REGULATOR OF SIGMA-E PROTEASE RSEP"/>
    <property type="match status" value="1"/>
</dbReference>
<evidence type="ECO:0000313" key="15">
    <source>
        <dbReference type="Proteomes" id="UP001529256"/>
    </source>
</evidence>
<evidence type="ECO:0000256" key="6">
    <source>
        <dbReference type="ARBA" id="ARBA00022801"/>
    </source>
</evidence>
<proteinExistence type="inferred from homology"/>
<evidence type="ECO:0000256" key="5">
    <source>
        <dbReference type="ARBA" id="ARBA00022692"/>
    </source>
</evidence>
<keyword evidence="6" id="KW-0378">Hydrolase</keyword>
<reference evidence="14 15" key="3">
    <citation type="submission" date="2023-06" db="EMBL/GenBank/DDBJ databases">
        <authorList>
            <person name="Zeman M."/>
            <person name="Kubasova T."/>
            <person name="Jahodarova E."/>
            <person name="Nykrynova M."/>
            <person name="Rychlik I."/>
        </authorList>
    </citation>
    <scope>NUCLEOTIDE SEQUENCE [LARGE SCALE GENOMIC DNA]</scope>
    <source>
        <strain evidence="14 15">153_Feed</strain>
    </source>
</reference>
<evidence type="ECO:0000259" key="12">
    <source>
        <dbReference type="Pfam" id="PF02163"/>
    </source>
</evidence>
<evidence type="ECO:0000259" key="13">
    <source>
        <dbReference type="Pfam" id="PF17820"/>
    </source>
</evidence>
<dbReference type="RefSeq" id="WP_289511054.1">
    <property type="nucleotide sequence ID" value="NZ_JAUDEA010000005.1"/>
</dbReference>